<organism evidence="2 3">
    <name type="scientific">Arcobacter roscoffensis</name>
    <dbReference type="NCBI Taxonomy" id="2961520"/>
    <lineage>
        <taxon>Bacteria</taxon>
        <taxon>Pseudomonadati</taxon>
        <taxon>Campylobacterota</taxon>
        <taxon>Epsilonproteobacteria</taxon>
        <taxon>Campylobacterales</taxon>
        <taxon>Arcobacteraceae</taxon>
        <taxon>Arcobacter</taxon>
    </lineage>
</organism>
<keyword evidence="1" id="KW-0175">Coiled coil</keyword>
<evidence type="ECO:0000313" key="3">
    <source>
        <dbReference type="Proteomes" id="UP001060012"/>
    </source>
</evidence>
<evidence type="ECO:0000313" key="2">
    <source>
        <dbReference type="EMBL" id="UTJ07106.1"/>
    </source>
</evidence>
<evidence type="ECO:0000256" key="1">
    <source>
        <dbReference type="SAM" id="Coils"/>
    </source>
</evidence>
<reference evidence="2" key="1">
    <citation type="submission" date="2022-07" db="EMBL/GenBank/DDBJ databases">
        <title>Arcobacter roscoffensis sp. nov., a marine bacterium isolated from coastal seawater collected from Roscoff, France.</title>
        <authorList>
            <person name="Pascual J."/>
            <person name="Lepeaux C."/>
            <person name="Methner A."/>
            <person name="Overmann J."/>
        </authorList>
    </citation>
    <scope>NUCLEOTIDE SEQUENCE</scope>
    <source>
        <strain evidence="2">ARW1-2F2</strain>
    </source>
</reference>
<keyword evidence="3" id="KW-1185">Reference proteome</keyword>
<feature type="coiled-coil region" evidence="1">
    <location>
        <begin position="68"/>
        <end position="152"/>
    </location>
</feature>
<proteinExistence type="predicted"/>
<protein>
    <submittedName>
        <fullName evidence="2">Uncharacterized protein</fullName>
    </submittedName>
</protein>
<accession>A0ABY5E8L4</accession>
<sequence>MARDTKDIRDLKLKALSEAIDILKNESTPTSNNVTISKVIDLANELYDSKLPTKISPTSLKKPTSIEFKTLKEEIESYKKEHKKIKSTVSKKSIDEVKRLKNQIDNLLIEISKYYDDKLLLNEELIQKEKTIKKLKNERDLYFNKIKLLESQLK</sequence>
<name>A0ABY5E8L4_9BACT</name>
<dbReference type="Proteomes" id="UP001060012">
    <property type="component" value="Chromosome"/>
</dbReference>
<dbReference type="EMBL" id="CP100595">
    <property type="protein sequence ID" value="UTJ07106.1"/>
    <property type="molecule type" value="Genomic_DNA"/>
</dbReference>
<dbReference type="RefSeq" id="WP_254577285.1">
    <property type="nucleotide sequence ID" value="NZ_CP100595.1"/>
</dbReference>
<gene>
    <name evidence="2" type="ORF">NJU99_03130</name>
</gene>